<reference evidence="6 7" key="1">
    <citation type="submission" date="2016-06" db="EMBL/GenBank/DDBJ databases">
        <authorList>
            <person name="Kjaerup R.B."/>
            <person name="Dalgaard T.S."/>
            <person name="Juul-Madsen H.R."/>
        </authorList>
    </citation>
    <scope>NUCLEOTIDE SEQUENCE [LARGE SCALE GENOMIC DNA]</scope>
    <source>
        <strain evidence="6 7">1127319.6</strain>
    </source>
</reference>
<evidence type="ECO:0000259" key="5">
    <source>
        <dbReference type="Pfam" id="PF08450"/>
    </source>
</evidence>
<feature type="active site" description="Proton donor/acceptor" evidence="3">
    <location>
        <position position="206"/>
    </location>
</feature>
<dbReference type="SUPFAM" id="SSF63829">
    <property type="entry name" value="Calcium-dependent phosphotriesterase"/>
    <property type="match status" value="1"/>
</dbReference>
<comment type="caution">
    <text evidence="6">The sequence shown here is derived from an EMBL/GenBank/DDBJ whole genome shotgun (WGS) entry which is preliminary data.</text>
</comment>
<dbReference type="PANTHER" id="PTHR47572:SF4">
    <property type="entry name" value="LACTONASE DRP35"/>
    <property type="match status" value="1"/>
</dbReference>
<feature type="binding site" evidence="4">
    <location>
        <position position="158"/>
    </location>
    <ligand>
        <name>a divalent metal cation</name>
        <dbReference type="ChEBI" id="CHEBI:60240"/>
    </ligand>
</feature>
<evidence type="ECO:0000313" key="7">
    <source>
        <dbReference type="Proteomes" id="UP000093898"/>
    </source>
</evidence>
<dbReference type="GO" id="GO:0016787">
    <property type="term" value="F:hydrolase activity"/>
    <property type="evidence" value="ECO:0007669"/>
    <property type="project" value="UniProtKB-KW"/>
</dbReference>
<protein>
    <submittedName>
        <fullName evidence="6">Gluconolaconase</fullName>
    </submittedName>
</protein>
<comment type="similarity">
    <text evidence="1">Belongs to the SMP-30/CGR1 family.</text>
</comment>
<dbReference type="PRINTS" id="PR01790">
    <property type="entry name" value="SMP30FAMILY"/>
</dbReference>
<sequence length="292" mass="30230">MASTHSSSEGDGPTTTSTAVEPFIDGFVYGEGPRWHDGRLWFSDGPAGRVYSAGETGDLTVAAEVPRASGLGWLPDGTLVVSTLFEAKIHHVDPQGHIAATFDLGDRAWSTNDLVVAPDGRAYVDLYKQTRNALVGEIGLVDPAGTVRIVATGLAVPNGLGFHPDGSTLVVSETNGSRLLAFSSAPDGSLGSPTVFADLGPGRHPDGLCIDAEGGVWVGCYDSGEFLRVIAGGTVTNRITVDHGWAVAPTLGGADGRTLYLIVDDTTHDGLVLGESSGRVLQTRVDVPAAPT</sequence>
<dbReference type="InterPro" id="IPR013658">
    <property type="entry name" value="SGL"/>
</dbReference>
<keyword evidence="4" id="KW-0862">Zinc</keyword>
<gene>
    <name evidence="6" type="ORF">A5630_29265</name>
</gene>
<proteinExistence type="inferred from homology"/>
<dbReference type="AlphaFoldDB" id="A0A1A3GRK2"/>
<dbReference type="InterPro" id="IPR011042">
    <property type="entry name" value="6-blade_b-propeller_TolB-like"/>
</dbReference>
<dbReference type="Gene3D" id="2.120.10.30">
    <property type="entry name" value="TolB, C-terminal domain"/>
    <property type="match status" value="1"/>
</dbReference>
<dbReference type="InterPro" id="IPR051262">
    <property type="entry name" value="SMP-30/CGR1_Lactonase"/>
</dbReference>
<dbReference type="GO" id="GO:0046872">
    <property type="term" value="F:metal ion binding"/>
    <property type="evidence" value="ECO:0007669"/>
    <property type="project" value="UniProtKB-KW"/>
</dbReference>
<evidence type="ECO:0000256" key="3">
    <source>
        <dbReference type="PIRSR" id="PIRSR605511-1"/>
    </source>
</evidence>
<name>A0A1A3GRK2_MYCMU</name>
<organism evidence="6 7">
    <name type="scientific">Mycolicibacterium mucogenicum</name>
    <name type="common">Mycobacterium mucogenicum</name>
    <dbReference type="NCBI Taxonomy" id="56689"/>
    <lineage>
        <taxon>Bacteria</taxon>
        <taxon>Bacillati</taxon>
        <taxon>Actinomycetota</taxon>
        <taxon>Actinomycetes</taxon>
        <taxon>Mycobacteriales</taxon>
        <taxon>Mycobacteriaceae</taxon>
        <taxon>Mycolicibacterium</taxon>
    </lineage>
</organism>
<feature type="binding site" evidence="4">
    <location>
        <position position="31"/>
    </location>
    <ligand>
        <name>a divalent metal cation</name>
        <dbReference type="ChEBI" id="CHEBI:60240"/>
    </ligand>
</feature>
<evidence type="ECO:0000313" key="6">
    <source>
        <dbReference type="EMBL" id="OBJ38667.1"/>
    </source>
</evidence>
<accession>A0A1A3GRK2</accession>
<evidence type="ECO:0000256" key="2">
    <source>
        <dbReference type="ARBA" id="ARBA00022801"/>
    </source>
</evidence>
<dbReference type="Pfam" id="PF08450">
    <property type="entry name" value="SGL"/>
    <property type="match status" value="1"/>
</dbReference>
<evidence type="ECO:0000256" key="1">
    <source>
        <dbReference type="ARBA" id="ARBA00008853"/>
    </source>
</evidence>
<dbReference type="STRING" id="56689.GCA_001291445_03137"/>
<feature type="binding site" evidence="4">
    <location>
        <position position="206"/>
    </location>
    <ligand>
        <name>a divalent metal cation</name>
        <dbReference type="ChEBI" id="CHEBI:60240"/>
    </ligand>
</feature>
<dbReference type="Proteomes" id="UP000093898">
    <property type="component" value="Unassembled WGS sequence"/>
</dbReference>
<dbReference type="InterPro" id="IPR005511">
    <property type="entry name" value="SMP-30"/>
</dbReference>
<evidence type="ECO:0000256" key="4">
    <source>
        <dbReference type="PIRSR" id="PIRSR605511-2"/>
    </source>
</evidence>
<feature type="domain" description="SMP-30/Gluconolactonase/LRE-like region" evidence="5">
    <location>
        <begin position="30"/>
        <end position="261"/>
    </location>
</feature>
<feature type="binding site" evidence="4">
    <location>
        <position position="112"/>
    </location>
    <ligand>
        <name>substrate</name>
    </ligand>
</feature>
<keyword evidence="4" id="KW-0479">Metal-binding</keyword>
<comment type="cofactor">
    <cofactor evidence="4">
        <name>Zn(2+)</name>
        <dbReference type="ChEBI" id="CHEBI:29105"/>
    </cofactor>
    <text evidence="4">Binds 1 divalent metal cation per subunit.</text>
</comment>
<dbReference type="EMBL" id="LZLC01000196">
    <property type="protein sequence ID" value="OBJ38667.1"/>
    <property type="molecule type" value="Genomic_DNA"/>
</dbReference>
<dbReference type="PANTHER" id="PTHR47572">
    <property type="entry name" value="LIPOPROTEIN-RELATED"/>
    <property type="match status" value="1"/>
</dbReference>
<keyword evidence="2" id="KW-0378">Hydrolase</keyword>